<dbReference type="PANTHER" id="PTHR12628">
    <property type="entry name" value="POLYCOMB-LIKE TRANSCRIPTION FACTOR"/>
    <property type="match status" value="1"/>
</dbReference>
<comment type="subcellular location">
    <subcellularLocation>
        <location evidence="1">Nucleus</location>
    </subcellularLocation>
</comment>
<feature type="compositionally biased region" description="Low complexity" evidence="7">
    <location>
        <begin position="47"/>
        <end position="77"/>
    </location>
</feature>
<dbReference type="AlphaFoldDB" id="A0A9P8LAR9"/>
<dbReference type="Proteomes" id="UP000750711">
    <property type="component" value="Unassembled WGS sequence"/>
</dbReference>
<evidence type="ECO:0000256" key="1">
    <source>
        <dbReference type="ARBA" id="ARBA00004123"/>
    </source>
</evidence>
<dbReference type="GO" id="GO:0005634">
    <property type="term" value="C:nucleus"/>
    <property type="evidence" value="ECO:0007669"/>
    <property type="project" value="UniProtKB-SubCell"/>
</dbReference>
<keyword evidence="3 6" id="KW-0863">Zinc-finger</keyword>
<dbReference type="CDD" id="cd15502">
    <property type="entry name" value="PHD_Phf1p_Phf2p_like"/>
    <property type="match status" value="1"/>
</dbReference>
<feature type="compositionally biased region" description="Polar residues" evidence="7">
    <location>
        <begin position="108"/>
        <end position="118"/>
    </location>
</feature>
<keyword evidence="5" id="KW-0539">Nucleus</keyword>
<dbReference type="GO" id="GO:0003682">
    <property type="term" value="F:chromatin binding"/>
    <property type="evidence" value="ECO:0007669"/>
    <property type="project" value="TreeGrafter"/>
</dbReference>
<sequence>MSSSNSSSHPYPPADPSSADQLAQMQQAIRAQYAHQHQSNQHLLIQAATSALASSPSPFMNSGNPNTGSSNSSSGPTFPQLSASTEEILKRVGAAGNPPGWEAAKKQVMQSMATTQNMPTPPPIQSTRRRSAAARQSLGTSGSPPTTRGGRGGGRGGRGGGRKKRGTVKQESDDSDRNSSGSDSGAPFTMDGTKTKSGRKVHRPAHFDPAAKTPTRRRGPYRRMHEATVCRVCQRGHSPASNMIVYCDGCNTPYHQLCHDPVISEEVVRVEEKEWICAGCNAVKEGRSKAGTSGEGYNPED</sequence>
<feature type="non-terminal residue" evidence="9">
    <location>
        <position position="301"/>
    </location>
</feature>
<gene>
    <name evidence="9" type="ORF">GP486_004717</name>
</gene>
<evidence type="ECO:0000313" key="9">
    <source>
        <dbReference type="EMBL" id="KAH0558635.1"/>
    </source>
</evidence>
<evidence type="ECO:0000313" key="10">
    <source>
        <dbReference type="Proteomes" id="UP000750711"/>
    </source>
</evidence>
<feature type="region of interest" description="Disordered" evidence="7">
    <location>
        <begin position="1"/>
        <end position="26"/>
    </location>
</feature>
<dbReference type="GO" id="GO:0008270">
    <property type="term" value="F:zinc ion binding"/>
    <property type="evidence" value="ECO:0007669"/>
    <property type="project" value="UniProtKB-KW"/>
</dbReference>
<feature type="domain" description="PHD-type" evidence="8">
    <location>
        <begin position="227"/>
        <end position="283"/>
    </location>
</feature>
<feature type="compositionally biased region" description="Gly residues" evidence="7">
    <location>
        <begin position="149"/>
        <end position="159"/>
    </location>
</feature>
<comment type="caution">
    <text evidence="9">The sequence shown here is derived from an EMBL/GenBank/DDBJ whole genome shotgun (WGS) entry which is preliminary data.</text>
</comment>
<dbReference type="SMART" id="SM00249">
    <property type="entry name" value="PHD"/>
    <property type="match status" value="1"/>
</dbReference>
<evidence type="ECO:0000256" key="5">
    <source>
        <dbReference type="ARBA" id="ARBA00023242"/>
    </source>
</evidence>
<keyword evidence="10" id="KW-1185">Reference proteome</keyword>
<dbReference type="EMBL" id="JAGHQM010000786">
    <property type="protein sequence ID" value="KAH0558635.1"/>
    <property type="molecule type" value="Genomic_DNA"/>
</dbReference>
<proteinExistence type="predicted"/>
<evidence type="ECO:0000256" key="2">
    <source>
        <dbReference type="ARBA" id="ARBA00022723"/>
    </source>
</evidence>
<keyword evidence="2" id="KW-0479">Metal-binding</keyword>
<feature type="compositionally biased region" description="Basic and acidic residues" evidence="7">
    <location>
        <begin position="168"/>
        <end position="177"/>
    </location>
</feature>
<feature type="region of interest" description="Disordered" evidence="7">
    <location>
        <begin position="45"/>
        <end position="221"/>
    </location>
</feature>
<evidence type="ECO:0000256" key="6">
    <source>
        <dbReference type="PROSITE-ProRule" id="PRU00146"/>
    </source>
</evidence>
<protein>
    <recommendedName>
        <fullName evidence="8">PHD-type domain-containing protein</fullName>
    </recommendedName>
</protein>
<accession>A0A9P8LAR9</accession>
<dbReference type="InterPro" id="IPR013083">
    <property type="entry name" value="Znf_RING/FYVE/PHD"/>
</dbReference>
<dbReference type="InterPro" id="IPR019787">
    <property type="entry name" value="Znf_PHD-finger"/>
</dbReference>
<dbReference type="InterPro" id="IPR019786">
    <property type="entry name" value="Zinc_finger_PHD-type_CS"/>
</dbReference>
<evidence type="ECO:0000256" key="7">
    <source>
        <dbReference type="SAM" id="MobiDB-lite"/>
    </source>
</evidence>
<dbReference type="PROSITE" id="PS01359">
    <property type="entry name" value="ZF_PHD_1"/>
    <property type="match status" value="1"/>
</dbReference>
<dbReference type="GO" id="GO:0045814">
    <property type="term" value="P:negative regulation of gene expression, epigenetic"/>
    <property type="evidence" value="ECO:0007669"/>
    <property type="project" value="TreeGrafter"/>
</dbReference>
<feature type="compositionally biased region" description="Low complexity" evidence="7">
    <location>
        <begin position="133"/>
        <end position="148"/>
    </location>
</feature>
<dbReference type="InterPro" id="IPR011011">
    <property type="entry name" value="Znf_FYVE_PHD"/>
</dbReference>
<dbReference type="PROSITE" id="PS50016">
    <property type="entry name" value="ZF_PHD_2"/>
    <property type="match status" value="1"/>
</dbReference>
<dbReference type="PANTHER" id="PTHR12628:SF10">
    <property type="entry name" value="HOMEOBOX DOMAIN-CONTAINING PROTEIN"/>
    <property type="match status" value="1"/>
</dbReference>
<evidence type="ECO:0000259" key="8">
    <source>
        <dbReference type="PROSITE" id="PS50016"/>
    </source>
</evidence>
<reference evidence="9" key="1">
    <citation type="submission" date="2021-03" db="EMBL/GenBank/DDBJ databases">
        <title>Comparative genomics and phylogenomic investigation of the class Geoglossomycetes provide insights into ecological specialization and systematics.</title>
        <authorList>
            <person name="Melie T."/>
            <person name="Pirro S."/>
            <person name="Miller A.N."/>
            <person name="Quandt A."/>
        </authorList>
    </citation>
    <scope>NUCLEOTIDE SEQUENCE</scope>
    <source>
        <strain evidence="9">CAQ_001_2017</strain>
    </source>
</reference>
<name>A0A9P8LAR9_9PEZI</name>
<dbReference type="Gene3D" id="3.30.40.10">
    <property type="entry name" value="Zinc/RING finger domain, C3HC4 (zinc finger)"/>
    <property type="match status" value="1"/>
</dbReference>
<organism evidence="9 10">
    <name type="scientific">Trichoglossum hirsutum</name>
    <dbReference type="NCBI Taxonomy" id="265104"/>
    <lineage>
        <taxon>Eukaryota</taxon>
        <taxon>Fungi</taxon>
        <taxon>Dikarya</taxon>
        <taxon>Ascomycota</taxon>
        <taxon>Pezizomycotina</taxon>
        <taxon>Geoglossomycetes</taxon>
        <taxon>Geoglossales</taxon>
        <taxon>Geoglossaceae</taxon>
        <taxon>Trichoglossum</taxon>
    </lineage>
</organism>
<dbReference type="SUPFAM" id="SSF57903">
    <property type="entry name" value="FYVE/PHD zinc finger"/>
    <property type="match status" value="1"/>
</dbReference>
<dbReference type="InterPro" id="IPR001965">
    <property type="entry name" value="Znf_PHD"/>
</dbReference>
<keyword evidence="4" id="KW-0862">Zinc</keyword>
<evidence type="ECO:0000256" key="4">
    <source>
        <dbReference type="ARBA" id="ARBA00022833"/>
    </source>
</evidence>
<dbReference type="GO" id="GO:0003677">
    <property type="term" value="F:DNA binding"/>
    <property type="evidence" value="ECO:0007669"/>
    <property type="project" value="TreeGrafter"/>
</dbReference>
<dbReference type="Pfam" id="PF00628">
    <property type="entry name" value="PHD"/>
    <property type="match status" value="1"/>
</dbReference>
<evidence type="ECO:0000256" key="3">
    <source>
        <dbReference type="ARBA" id="ARBA00022771"/>
    </source>
</evidence>